<reference evidence="2 3" key="1">
    <citation type="submission" date="2020-04" db="EMBL/GenBank/DDBJ databases">
        <title>Luteolibacter sp. G-1-1-1 isolated from soil.</title>
        <authorList>
            <person name="Dahal R.H."/>
        </authorList>
    </citation>
    <scope>NUCLEOTIDE SEQUENCE [LARGE SCALE GENOMIC DNA]</scope>
    <source>
        <strain evidence="2 3">G-1-1-1</strain>
    </source>
</reference>
<feature type="signal peptide" evidence="1">
    <location>
        <begin position="1"/>
        <end position="21"/>
    </location>
</feature>
<feature type="chain" id="PRO_5032948689" evidence="1">
    <location>
        <begin position="22"/>
        <end position="220"/>
    </location>
</feature>
<dbReference type="AlphaFoldDB" id="A0A858RRG9"/>
<keyword evidence="3" id="KW-1185">Reference proteome</keyword>
<dbReference type="EMBL" id="CP051774">
    <property type="protein sequence ID" value="QJE98730.1"/>
    <property type="molecule type" value="Genomic_DNA"/>
</dbReference>
<sequence>MHQTHLAIALAAMTALFSHHAWGEDAEIPETPEGPSPVEQRAKIFPAEKASETIDFSKVAYFRTGVQKLIGLDEVLKADPKFAGDESVYGIVLEEKKRLLDDDERSDLAAIMKRVPAEKISTDLRRPWAGGIRAFLAAFSADDSPLFNISLQTSNPTEIAFEKAWAVGPDIVRGQSYPEFFKSFYHEVNDASLGAELFALVLEMKSAPSPARPAREPEKD</sequence>
<organism evidence="2 3">
    <name type="scientific">Luteolibacter luteus</name>
    <dbReference type="NCBI Taxonomy" id="2728835"/>
    <lineage>
        <taxon>Bacteria</taxon>
        <taxon>Pseudomonadati</taxon>
        <taxon>Verrucomicrobiota</taxon>
        <taxon>Verrucomicrobiia</taxon>
        <taxon>Verrucomicrobiales</taxon>
        <taxon>Verrucomicrobiaceae</taxon>
        <taxon>Luteolibacter</taxon>
    </lineage>
</organism>
<evidence type="ECO:0000313" key="2">
    <source>
        <dbReference type="EMBL" id="QJE98730.1"/>
    </source>
</evidence>
<keyword evidence="1" id="KW-0732">Signal</keyword>
<evidence type="ECO:0000256" key="1">
    <source>
        <dbReference type="SAM" id="SignalP"/>
    </source>
</evidence>
<dbReference type="KEGG" id="luo:HHL09_24105"/>
<gene>
    <name evidence="2" type="ORF">HHL09_24105</name>
</gene>
<protein>
    <submittedName>
        <fullName evidence="2">Uncharacterized protein</fullName>
    </submittedName>
</protein>
<name>A0A858RRG9_9BACT</name>
<accession>A0A858RRG9</accession>
<dbReference type="RefSeq" id="WP_169457217.1">
    <property type="nucleotide sequence ID" value="NZ_CP051774.1"/>
</dbReference>
<evidence type="ECO:0000313" key="3">
    <source>
        <dbReference type="Proteomes" id="UP000501812"/>
    </source>
</evidence>
<dbReference type="Proteomes" id="UP000501812">
    <property type="component" value="Chromosome"/>
</dbReference>
<proteinExistence type="predicted"/>